<gene>
    <name evidence="1" type="ORF">FVF58_12175</name>
</gene>
<proteinExistence type="predicted"/>
<evidence type="ECO:0000313" key="1">
    <source>
        <dbReference type="EMBL" id="KAA1012628.1"/>
    </source>
</evidence>
<evidence type="ECO:0000313" key="2">
    <source>
        <dbReference type="Proteomes" id="UP000325273"/>
    </source>
</evidence>
<sequence>MVVAGVFLKANVARFVTLTGSRESHSTVGSRFNKLELTKNPTQDDVEVFVQAVKAFCAEHSIDKLVLNRRATSGQGAGGAGTFVIEGILLATSPAPLVFAHNATVAATERKESALKMHRPTTADLGKAYDLAFEGLN</sequence>
<dbReference type="EMBL" id="VTUZ01000006">
    <property type="protein sequence ID" value="KAA1012628.1"/>
    <property type="molecule type" value="Genomic_DNA"/>
</dbReference>
<dbReference type="InterPro" id="IPR021378">
    <property type="entry name" value="DUF3010"/>
</dbReference>
<keyword evidence="2" id="KW-1185">Reference proteome</keyword>
<accession>A0A5B0HC34</accession>
<name>A0A5B0HC34_9BURK</name>
<organism evidence="1 2">
    <name type="scientific">Paraburkholderia panacisoli</name>
    <dbReference type="NCBI Taxonomy" id="2603818"/>
    <lineage>
        <taxon>Bacteria</taxon>
        <taxon>Pseudomonadati</taxon>
        <taxon>Pseudomonadota</taxon>
        <taxon>Betaproteobacteria</taxon>
        <taxon>Burkholderiales</taxon>
        <taxon>Burkholderiaceae</taxon>
        <taxon>Paraburkholderia</taxon>
    </lineage>
</organism>
<dbReference type="AlphaFoldDB" id="A0A5B0HC34"/>
<dbReference type="Proteomes" id="UP000325273">
    <property type="component" value="Unassembled WGS sequence"/>
</dbReference>
<dbReference type="Pfam" id="PF11215">
    <property type="entry name" value="DUF3010"/>
    <property type="match status" value="1"/>
</dbReference>
<reference evidence="1 2" key="1">
    <citation type="submission" date="2019-08" db="EMBL/GenBank/DDBJ databases">
        <title>Paraburkholderia sp. DCY113.</title>
        <authorList>
            <person name="Kang J."/>
        </authorList>
    </citation>
    <scope>NUCLEOTIDE SEQUENCE [LARGE SCALE GENOMIC DNA]</scope>
    <source>
        <strain evidence="1 2">DCY113</strain>
    </source>
</reference>
<protein>
    <submittedName>
        <fullName evidence="1">DUF3010 family protein</fullName>
    </submittedName>
</protein>
<comment type="caution">
    <text evidence="1">The sequence shown here is derived from an EMBL/GenBank/DDBJ whole genome shotgun (WGS) entry which is preliminary data.</text>
</comment>
<dbReference type="RefSeq" id="WP_149670146.1">
    <property type="nucleotide sequence ID" value="NZ_VTUZ01000006.1"/>
</dbReference>